<keyword evidence="2" id="KW-1185">Reference proteome</keyword>
<proteinExistence type="predicted"/>
<accession>A0A0D0GNF2</accession>
<reference evidence="1 2" key="1">
    <citation type="submission" date="2015-01" db="EMBL/GenBank/DDBJ databases">
        <title>Draft genome sequence of Pedobacter sp. NL19 isolated from sludge of an effluent treatment pond in an abandoned uranium mine.</title>
        <authorList>
            <person name="Santos T."/>
            <person name="Caetano T."/>
            <person name="Covas C."/>
            <person name="Cruz A."/>
            <person name="Mendo S."/>
        </authorList>
    </citation>
    <scope>NUCLEOTIDE SEQUENCE [LARGE SCALE GENOMIC DNA]</scope>
    <source>
        <strain evidence="1 2">NL19</strain>
    </source>
</reference>
<evidence type="ECO:0008006" key="3">
    <source>
        <dbReference type="Google" id="ProtNLM"/>
    </source>
</evidence>
<dbReference type="STRING" id="1503925.TH53_17480"/>
<dbReference type="EMBL" id="JXRA01000076">
    <property type="protein sequence ID" value="KIO76011.1"/>
    <property type="molecule type" value="Genomic_DNA"/>
</dbReference>
<evidence type="ECO:0000313" key="2">
    <source>
        <dbReference type="Proteomes" id="UP000032049"/>
    </source>
</evidence>
<sequence length="77" mass="9423">MNREELKQKLEELNVYPGFYSLNGELLPDRIVLNHNYDKWEVFYFDERGNRDSEKTFSSENDACNYIYRYFIRQKGI</sequence>
<gene>
    <name evidence="1" type="ORF">TH53_17480</name>
</gene>
<dbReference type="AlphaFoldDB" id="A0A0D0GNF2"/>
<comment type="caution">
    <text evidence="1">The sequence shown here is derived from an EMBL/GenBank/DDBJ whole genome shotgun (WGS) entry which is preliminary data.</text>
</comment>
<name>A0A0D0GNF2_9SPHI</name>
<dbReference type="Proteomes" id="UP000032049">
    <property type="component" value="Unassembled WGS sequence"/>
</dbReference>
<organism evidence="1 2">
    <name type="scientific">Pedobacter lusitanus</name>
    <dbReference type="NCBI Taxonomy" id="1503925"/>
    <lineage>
        <taxon>Bacteria</taxon>
        <taxon>Pseudomonadati</taxon>
        <taxon>Bacteroidota</taxon>
        <taxon>Sphingobacteriia</taxon>
        <taxon>Sphingobacteriales</taxon>
        <taxon>Sphingobacteriaceae</taxon>
        <taxon>Pedobacter</taxon>
    </lineage>
</organism>
<protein>
    <recommendedName>
        <fullName evidence="3">Immunity protein 63 domain-containing protein</fullName>
    </recommendedName>
</protein>
<evidence type="ECO:0000313" key="1">
    <source>
        <dbReference type="EMBL" id="KIO76011.1"/>
    </source>
</evidence>